<evidence type="ECO:0000256" key="5">
    <source>
        <dbReference type="ARBA" id="ARBA00022970"/>
    </source>
</evidence>
<dbReference type="GO" id="GO:0005886">
    <property type="term" value="C:plasma membrane"/>
    <property type="evidence" value="ECO:0007669"/>
    <property type="project" value="UniProtKB-SubCell"/>
</dbReference>
<dbReference type="GO" id="GO:0006865">
    <property type="term" value="P:amino acid transport"/>
    <property type="evidence" value="ECO:0007669"/>
    <property type="project" value="UniProtKB-KW"/>
</dbReference>
<accession>W7DDN8</accession>
<dbReference type="Proteomes" id="UP000019241">
    <property type="component" value="Unassembled WGS sequence"/>
</dbReference>
<keyword evidence="2" id="KW-0813">Transport</keyword>
<keyword evidence="6 8" id="KW-1133">Transmembrane helix</keyword>
<dbReference type="AlphaFoldDB" id="W7DDN8"/>
<dbReference type="GO" id="GO:0055085">
    <property type="term" value="P:transmembrane transport"/>
    <property type="evidence" value="ECO:0007669"/>
    <property type="project" value="InterPro"/>
</dbReference>
<evidence type="ECO:0000256" key="2">
    <source>
        <dbReference type="ARBA" id="ARBA00022448"/>
    </source>
</evidence>
<dbReference type="Gene3D" id="1.20.1740.10">
    <property type="entry name" value="Amino acid/polyamine transporter I"/>
    <property type="match status" value="1"/>
</dbReference>
<evidence type="ECO:0000313" key="11">
    <source>
        <dbReference type="Proteomes" id="UP000019241"/>
    </source>
</evidence>
<name>W7DDN8_9LIST</name>
<keyword evidence="7 8" id="KW-0472">Membrane</keyword>
<reference evidence="10 11" key="1">
    <citation type="submission" date="2012-12" db="EMBL/GenBank/DDBJ databases">
        <title>Novel taxa of Listeriaceae from agricultural environments in the United States.</title>
        <authorList>
            <person name="den Bakker H.C."/>
            <person name="Allred A."/>
            <person name="Warchocki S."/>
            <person name="Wright E.M."/>
            <person name="Burrell A."/>
            <person name="Nightingale K.K."/>
            <person name="Kephart D."/>
            <person name="Wiedmann M."/>
        </authorList>
    </citation>
    <scope>NUCLEOTIDE SEQUENCE [LARGE SCALE GENOMIC DNA]</scope>
    <source>
        <strain evidence="10 11">FSL S10-1203</strain>
    </source>
</reference>
<dbReference type="PANTHER" id="PTHR43495">
    <property type="entry name" value="GABA PERMEASE"/>
    <property type="match status" value="1"/>
</dbReference>
<keyword evidence="4 8" id="KW-0812">Transmembrane</keyword>
<evidence type="ECO:0000313" key="10">
    <source>
        <dbReference type="EMBL" id="EUJ53011.1"/>
    </source>
</evidence>
<evidence type="ECO:0000256" key="6">
    <source>
        <dbReference type="ARBA" id="ARBA00022989"/>
    </source>
</evidence>
<keyword evidence="5" id="KW-0029">Amino-acid transport</keyword>
<dbReference type="PATRIC" id="fig|1265822.4.peg.2465"/>
<comment type="caution">
    <text evidence="10">The sequence shown here is derived from an EMBL/GenBank/DDBJ whole genome shotgun (WGS) entry which is preliminary data.</text>
</comment>
<evidence type="ECO:0000256" key="4">
    <source>
        <dbReference type="ARBA" id="ARBA00022692"/>
    </source>
</evidence>
<dbReference type="EMBL" id="AODM01000040">
    <property type="protein sequence ID" value="EUJ53011.1"/>
    <property type="molecule type" value="Genomic_DNA"/>
</dbReference>
<feature type="transmembrane region" description="Helical" evidence="8">
    <location>
        <begin position="15"/>
        <end position="32"/>
    </location>
</feature>
<evidence type="ECO:0000256" key="3">
    <source>
        <dbReference type="ARBA" id="ARBA00022475"/>
    </source>
</evidence>
<evidence type="ECO:0000256" key="1">
    <source>
        <dbReference type="ARBA" id="ARBA00004651"/>
    </source>
</evidence>
<protein>
    <submittedName>
        <fullName evidence="10">D-serine/D-alanine/glycine transporter</fullName>
    </submittedName>
</protein>
<feature type="transmembrane region" description="Helical" evidence="8">
    <location>
        <begin position="44"/>
        <end position="62"/>
    </location>
</feature>
<gene>
    <name evidence="10" type="ORF">MCOL2_12147</name>
</gene>
<organism evidence="10 11">
    <name type="scientific">Listeria fleischmannii FSL S10-1203</name>
    <dbReference type="NCBI Taxonomy" id="1265822"/>
    <lineage>
        <taxon>Bacteria</taxon>
        <taxon>Bacillati</taxon>
        <taxon>Bacillota</taxon>
        <taxon>Bacilli</taxon>
        <taxon>Bacillales</taxon>
        <taxon>Listeriaceae</taxon>
        <taxon>Listeria</taxon>
    </lineage>
</organism>
<evidence type="ECO:0000256" key="7">
    <source>
        <dbReference type="ARBA" id="ARBA00023136"/>
    </source>
</evidence>
<sequence length="76" mass="8251">MEEKQELSRGLKNRHVQLIAIGGAIGTGLFLGSGKSIHLAGPSILFAYMITGTICFLIMRALGELLLSNLKYHSFC</sequence>
<feature type="domain" description="Amino acid permease/ SLC12A" evidence="9">
    <location>
        <begin position="15"/>
        <end position="75"/>
    </location>
</feature>
<proteinExistence type="predicted"/>
<dbReference type="InterPro" id="IPR004841">
    <property type="entry name" value="AA-permease/SLC12A_dom"/>
</dbReference>
<dbReference type="PANTHER" id="PTHR43495:SF2">
    <property type="entry name" value="D-SERINE_D-ALANINE_GLYCINE TRANSPORTER"/>
    <property type="match status" value="1"/>
</dbReference>
<evidence type="ECO:0000259" key="9">
    <source>
        <dbReference type="Pfam" id="PF00324"/>
    </source>
</evidence>
<evidence type="ECO:0000256" key="8">
    <source>
        <dbReference type="SAM" id="Phobius"/>
    </source>
</evidence>
<comment type="subcellular location">
    <subcellularLocation>
        <location evidence="1">Cell membrane</location>
        <topology evidence="1">Multi-pass membrane protein</topology>
    </subcellularLocation>
</comment>
<dbReference type="Pfam" id="PF00324">
    <property type="entry name" value="AA_permease"/>
    <property type="match status" value="1"/>
</dbReference>
<keyword evidence="3" id="KW-1003">Cell membrane</keyword>